<accession>A0A165I6E3</accession>
<dbReference type="OrthoDB" id="427969at2759"/>
<evidence type="ECO:0000313" key="2">
    <source>
        <dbReference type="Proteomes" id="UP000076842"/>
    </source>
</evidence>
<keyword evidence="2" id="KW-1185">Reference proteome</keyword>
<dbReference type="Gene3D" id="1.10.510.10">
    <property type="entry name" value="Transferase(Phosphotransferase) domain 1"/>
    <property type="match status" value="1"/>
</dbReference>
<sequence length="260" mass="28969">MRYVDKIEKPMKKTDCSSVVHERYVLSRHKDGVAVKRPDSLDNVTLASLPLLVITEKIGSGTCGTVYLATARGKQQIAVKIAMVAAGNTHCLAEELAAYECVRRVGLEGKATPRCFGLFSSKDMAVLLTAYSGQALASFELPIEDKLSIFRTVKSLEDAGIEQGSFYPRNVVRDDNGVFRIIDFHRGTYEKGRTIDASEMRGIHWQLEHRGNVYSHLILDWMHVIPLPETDDSALQEGYQLAVEEEVCGADQDRQIQHEG</sequence>
<proteinExistence type="predicted"/>
<organism evidence="1 2">
    <name type="scientific">Calocera cornea HHB12733</name>
    <dbReference type="NCBI Taxonomy" id="1353952"/>
    <lineage>
        <taxon>Eukaryota</taxon>
        <taxon>Fungi</taxon>
        <taxon>Dikarya</taxon>
        <taxon>Basidiomycota</taxon>
        <taxon>Agaricomycotina</taxon>
        <taxon>Dacrymycetes</taxon>
        <taxon>Dacrymycetales</taxon>
        <taxon>Dacrymycetaceae</taxon>
        <taxon>Calocera</taxon>
    </lineage>
</organism>
<evidence type="ECO:0000313" key="1">
    <source>
        <dbReference type="EMBL" id="KZT60188.1"/>
    </source>
</evidence>
<dbReference type="InterPro" id="IPR011009">
    <property type="entry name" value="Kinase-like_dom_sf"/>
</dbReference>
<reference evidence="1 2" key="1">
    <citation type="journal article" date="2016" name="Mol. Biol. Evol.">
        <title>Comparative Genomics of Early-Diverging Mushroom-Forming Fungi Provides Insights into the Origins of Lignocellulose Decay Capabilities.</title>
        <authorList>
            <person name="Nagy L.G."/>
            <person name="Riley R."/>
            <person name="Tritt A."/>
            <person name="Adam C."/>
            <person name="Daum C."/>
            <person name="Floudas D."/>
            <person name="Sun H."/>
            <person name="Yadav J.S."/>
            <person name="Pangilinan J."/>
            <person name="Larsson K.H."/>
            <person name="Matsuura K."/>
            <person name="Barry K."/>
            <person name="Labutti K."/>
            <person name="Kuo R."/>
            <person name="Ohm R.A."/>
            <person name="Bhattacharya S.S."/>
            <person name="Shirouzu T."/>
            <person name="Yoshinaga Y."/>
            <person name="Martin F.M."/>
            <person name="Grigoriev I.V."/>
            <person name="Hibbett D.S."/>
        </authorList>
    </citation>
    <scope>NUCLEOTIDE SEQUENCE [LARGE SCALE GENOMIC DNA]</scope>
    <source>
        <strain evidence="1 2">HHB12733</strain>
    </source>
</reference>
<dbReference type="InParanoid" id="A0A165I6E3"/>
<dbReference type="SUPFAM" id="SSF56112">
    <property type="entry name" value="Protein kinase-like (PK-like)"/>
    <property type="match status" value="1"/>
</dbReference>
<dbReference type="STRING" id="1353952.A0A165I6E3"/>
<dbReference type="Proteomes" id="UP000076842">
    <property type="component" value="Unassembled WGS sequence"/>
</dbReference>
<evidence type="ECO:0008006" key="3">
    <source>
        <dbReference type="Google" id="ProtNLM"/>
    </source>
</evidence>
<dbReference type="AlphaFoldDB" id="A0A165I6E3"/>
<dbReference type="EMBL" id="KV423933">
    <property type="protein sequence ID" value="KZT60188.1"/>
    <property type="molecule type" value="Genomic_DNA"/>
</dbReference>
<gene>
    <name evidence="1" type="ORF">CALCODRAFT_507023</name>
</gene>
<name>A0A165I6E3_9BASI</name>
<protein>
    <recommendedName>
        <fullName evidence="3">Protein kinase domain-containing protein</fullName>
    </recommendedName>
</protein>